<feature type="coiled-coil region" evidence="1">
    <location>
        <begin position="55"/>
        <end position="117"/>
    </location>
</feature>
<organism evidence="3 4">
    <name type="scientific">Tenebrio molitor</name>
    <name type="common">Yellow mealworm beetle</name>
    <dbReference type="NCBI Taxonomy" id="7067"/>
    <lineage>
        <taxon>Eukaryota</taxon>
        <taxon>Metazoa</taxon>
        <taxon>Ecdysozoa</taxon>
        <taxon>Arthropoda</taxon>
        <taxon>Hexapoda</taxon>
        <taxon>Insecta</taxon>
        <taxon>Pterygota</taxon>
        <taxon>Neoptera</taxon>
        <taxon>Endopterygota</taxon>
        <taxon>Coleoptera</taxon>
        <taxon>Polyphaga</taxon>
        <taxon>Cucujiformia</taxon>
        <taxon>Tenebrionidae</taxon>
        <taxon>Tenebrio</taxon>
    </lineage>
</organism>
<protein>
    <recommendedName>
        <fullName evidence="5">Shootin-1</fullName>
    </recommendedName>
</protein>
<keyword evidence="1" id="KW-0175">Coiled coil</keyword>
<feature type="region of interest" description="Disordered" evidence="2">
    <location>
        <begin position="372"/>
        <end position="406"/>
    </location>
</feature>
<sequence>MSNLTNGNRSAPNKLTNGNSNIPLRKNSINRVNSNSFTQSPPPSPSRIPINNPEVLKWKQKYEEAEQKRKTILTEKEKIGRQYNDVQRKHLDLQVKNEQLETELFEKNENYSKLSEVSKSLYKEYEMLKNKYDTETTAMSSALKDASNWYKENKELKRKTMLLMDRDTVDEGVDAGESGGDSDIENLNKTIKQLSAEVAELQTEVDTLKHIEFTTSEQNVKLSEDLDVEKEKNKKLDREFVELKKEYEQIIRVSEMMKKELTHLKEMEENQRNSVVILKKEADGYKKERNVLAHQSTLLLQGLNNENQEEFLLLLQDVEQLKRSLEDERNKHEEEISLLQEKLEMAEKNSHLEVVEERLKLAESELQAALERAEKAEEALERAEKAEDALTSPPVPPPPPPPCLVNSEPPVVPLRVKRRSRVNIAELADAIGVKDKEPVADNKKAPAGVNEDIINVIKSGKFTLKKVKNENKKEREGSKAVSELLNILGSLRKAPKSRQSQVGGDVLL</sequence>
<comment type="caution">
    <text evidence="3">The sequence shown here is derived from an EMBL/GenBank/DDBJ whole genome shotgun (WGS) entry which is preliminary data.</text>
</comment>
<reference evidence="3" key="2">
    <citation type="submission" date="2021-08" db="EMBL/GenBank/DDBJ databases">
        <authorList>
            <person name="Eriksson T."/>
        </authorList>
    </citation>
    <scope>NUCLEOTIDE SEQUENCE</scope>
    <source>
        <strain evidence="3">Stoneville</strain>
        <tissue evidence="3">Whole head</tissue>
    </source>
</reference>
<feature type="region of interest" description="Disordered" evidence="2">
    <location>
        <begin position="1"/>
        <end position="52"/>
    </location>
</feature>
<gene>
    <name evidence="3" type="ORF">GEV33_014349</name>
</gene>
<dbReference type="Proteomes" id="UP000719412">
    <property type="component" value="Unassembled WGS sequence"/>
</dbReference>
<dbReference type="AlphaFoldDB" id="A0A8J6H560"/>
<name>A0A8J6H560_TENMO</name>
<dbReference type="GO" id="GO:2001224">
    <property type="term" value="P:positive regulation of neuron migration"/>
    <property type="evidence" value="ECO:0007669"/>
    <property type="project" value="TreeGrafter"/>
</dbReference>
<evidence type="ECO:0000256" key="2">
    <source>
        <dbReference type="SAM" id="MobiDB-lite"/>
    </source>
</evidence>
<evidence type="ECO:0000313" key="4">
    <source>
        <dbReference type="Proteomes" id="UP000719412"/>
    </source>
</evidence>
<evidence type="ECO:0000256" key="1">
    <source>
        <dbReference type="SAM" id="Coils"/>
    </source>
</evidence>
<dbReference type="GO" id="GO:0005737">
    <property type="term" value="C:cytoplasm"/>
    <property type="evidence" value="ECO:0007669"/>
    <property type="project" value="TreeGrafter"/>
</dbReference>
<keyword evidence="4" id="KW-1185">Reference proteome</keyword>
<proteinExistence type="predicted"/>
<dbReference type="GO" id="GO:0031252">
    <property type="term" value="C:cell leading edge"/>
    <property type="evidence" value="ECO:0007669"/>
    <property type="project" value="TreeGrafter"/>
</dbReference>
<dbReference type="EMBL" id="JABDTM020028751">
    <property type="protein sequence ID" value="KAH0808439.1"/>
    <property type="molecule type" value="Genomic_DNA"/>
</dbReference>
<evidence type="ECO:0008006" key="5">
    <source>
        <dbReference type="Google" id="ProtNLM"/>
    </source>
</evidence>
<reference evidence="3" key="1">
    <citation type="journal article" date="2020" name="J Insects Food Feed">
        <title>The yellow mealworm (Tenebrio molitor) genome: a resource for the emerging insects as food and feed industry.</title>
        <authorList>
            <person name="Eriksson T."/>
            <person name="Andere A."/>
            <person name="Kelstrup H."/>
            <person name="Emery V."/>
            <person name="Picard C."/>
        </authorList>
    </citation>
    <scope>NUCLEOTIDE SEQUENCE</scope>
    <source>
        <strain evidence="3">Stoneville</strain>
        <tissue evidence="3">Whole head</tissue>
    </source>
</reference>
<dbReference type="GO" id="GO:0044295">
    <property type="term" value="C:axonal growth cone"/>
    <property type="evidence" value="ECO:0007669"/>
    <property type="project" value="TreeGrafter"/>
</dbReference>
<dbReference type="PANTHER" id="PTHR46606:SF5">
    <property type="entry name" value="SHOOTIN-1"/>
    <property type="match status" value="1"/>
</dbReference>
<accession>A0A8J6H560</accession>
<feature type="compositionally biased region" description="Basic and acidic residues" evidence="2">
    <location>
        <begin position="372"/>
        <end position="388"/>
    </location>
</feature>
<dbReference type="PANTHER" id="PTHR46606">
    <property type="entry name" value="SHOOTIN-1"/>
    <property type="match status" value="1"/>
</dbReference>
<feature type="compositionally biased region" description="Polar residues" evidence="2">
    <location>
        <begin position="1"/>
        <end position="39"/>
    </location>
</feature>
<dbReference type="InterPro" id="IPR024849">
    <property type="entry name" value="Shootin-1"/>
</dbReference>
<dbReference type="GO" id="GO:0048812">
    <property type="term" value="P:neuron projection morphogenesis"/>
    <property type="evidence" value="ECO:0007669"/>
    <property type="project" value="TreeGrafter"/>
</dbReference>
<feature type="compositionally biased region" description="Pro residues" evidence="2">
    <location>
        <begin position="393"/>
        <end position="403"/>
    </location>
</feature>
<evidence type="ECO:0000313" key="3">
    <source>
        <dbReference type="EMBL" id="KAH0808439.1"/>
    </source>
</evidence>
<feature type="coiled-coil region" evidence="1">
    <location>
        <begin position="184"/>
        <end position="253"/>
    </location>
</feature>